<protein>
    <submittedName>
        <fullName evidence="2">Uncharacterized protein</fullName>
    </submittedName>
</protein>
<dbReference type="AlphaFoldDB" id="A0A0H5RR36"/>
<dbReference type="EMBL" id="HACM01010742">
    <property type="protein sequence ID" value="CRZ11184.1"/>
    <property type="molecule type" value="Transcribed_RNA"/>
</dbReference>
<evidence type="ECO:0000313" key="2">
    <source>
        <dbReference type="EMBL" id="CRZ11184.1"/>
    </source>
</evidence>
<keyword evidence="1" id="KW-0732">Signal</keyword>
<sequence length="133" mass="14634">MNNLWIIVVTLQILYAAAYGVGSCNNDHDLTITANKIEMKKTTTMCGRKYQANVKKTAECVHNESGISDECSLCYGQDAACTMKACLLVCMIDSASFKCEECSYQHCGRQMQQCVGFTIDPPKAESPINISTK</sequence>
<organism evidence="2">
    <name type="scientific">Spongospora subterranea</name>
    <dbReference type="NCBI Taxonomy" id="70186"/>
    <lineage>
        <taxon>Eukaryota</taxon>
        <taxon>Sar</taxon>
        <taxon>Rhizaria</taxon>
        <taxon>Endomyxa</taxon>
        <taxon>Phytomyxea</taxon>
        <taxon>Plasmodiophorida</taxon>
        <taxon>Plasmodiophoridae</taxon>
        <taxon>Spongospora</taxon>
    </lineage>
</organism>
<proteinExistence type="predicted"/>
<feature type="chain" id="PRO_5005223369" evidence="1">
    <location>
        <begin position="19"/>
        <end position="133"/>
    </location>
</feature>
<accession>A0A0H5RR36</accession>
<name>A0A0H5RR36_9EUKA</name>
<evidence type="ECO:0000256" key="1">
    <source>
        <dbReference type="SAM" id="SignalP"/>
    </source>
</evidence>
<feature type="signal peptide" evidence="1">
    <location>
        <begin position="1"/>
        <end position="18"/>
    </location>
</feature>
<reference evidence="2" key="1">
    <citation type="submission" date="2015-04" db="EMBL/GenBank/DDBJ databases">
        <title>The genome sequence of the plant pathogenic Rhizarian Plasmodiophora brassicae reveals insights in its biotrophic life cycle and the origin of chitin synthesis.</title>
        <authorList>
            <person name="Schwelm A."/>
            <person name="Fogelqvist J."/>
            <person name="Knaust A."/>
            <person name="Julke S."/>
            <person name="Lilja T."/>
            <person name="Dhandapani V."/>
            <person name="Bonilla-Rosso G."/>
            <person name="Karlsson M."/>
            <person name="Shevchenko A."/>
            <person name="Choi S.R."/>
            <person name="Kim H.G."/>
            <person name="Park J.Y."/>
            <person name="Lim Y.P."/>
            <person name="Ludwig-Muller J."/>
            <person name="Dixelius C."/>
        </authorList>
    </citation>
    <scope>NUCLEOTIDE SEQUENCE</scope>
    <source>
        <tissue evidence="2">Potato root galls</tissue>
    </source>
</reference>